<dbReference type="Gene3D" id="3.50.50.60">
    <property type="entry name" value="FAD/NAD(P)-binding domain"/>
    <property type="match status" value="1"/>
</dbReference>
<dbReference type="PANTHER" id="PTHR13847:SF287">
    <property type="entry name" value="FAD-DEPENDENT OXIDOREDUCTASE DOMAIN-CONTAINING PROTEIN 1"/>
    <property type="match status" value="1"/>
</dbReference>
<evidence type="ECO:0000313" key="3">
    <source>
        <dbReference type="EMBL" id="MDQ0468216.1"/>
    </source>
</evidence>
<dbReference type="Proteomes" id="UP001242480">
    <property type="component" value="Unassembled WGS sequence"/>
</dbReference>
<gene>
    <name evidence="3" type="ORF">QO011_001211</name>
</gene>
<protein>
    <submittedName>
        <fullName evidence="3">Glycine/D-amino acid oxidase-like deaminating enzyme</fullName>
    </submittedName>
</protein>
<organism evidence="3 4">
    <name type="scientific">Labrys wisconsinensis</name>
    <dbReference type="NCBI Taxonomy" id="425677"/>
    <lineage>
        <taxon>Bacteria</taxon>
        <taxon>Pseudomonadati</taxon>
        <taxon>Pseudomonadota</taxon>
        <taxon>Alphaproteobacteria</taxon>
        <taxon>Hyphomicrobiales</taxon>
        <taxon>Xanthobacteraceae</taxon>
        <taxon>Labrys</taxon>
    </lineage>
</organism>
<reference evidence="3 4" key="1">
    <citation type="submission" date="2023-07" db="EMBL/GenBank/DDBJ databases">
        <title>Genomic Encyclopedia of Type Strains, Phase IV (KMG-IV): sequencing the most valuable type-strain genomes for metagenomic binning, comparative biology and taxonomic classification.</title>
        <authorList>
            <person name="Goeker M."/>
        </authorList>
    </citation>
    <scope>NUCLEOTIDE SEQUENCE [LARGE SCALE GENOMIC DNA]</scope>
    <source>
        <strain evidence="3 4">DSM 19619</strain>
    </source>
</reference>
<dbReference type="PANTHER" id="PTHR13847">
    <property type="entry name" value="SARCOSINE DEHYDROGENASE-RELATED"/>
    <property type="match status" value="1"/>
</dbReference>
<dbReference type="InterPro" id="IPR036188">
    <property type="entry name" value="FAD/NAD-bd_sf"/>
</dbReference>
<keyword evidence="4" id="KW-1185">Reference proteome</keyword>
<feature type="domain" description="FAD dependent oxidoreductase" evidence="2">
    <location>
        <begin position="7"/>
        <end position="360"/>
    </location>
</feature>
<evidence type="ECO:0000259" key="2">
    <source>
        <dbReference type="Pfam" id="PF01266"/>
    </source>
</evidence>
<comment type="caution">
    <text evidence="3">The sequence shown here is derived from an EMBL/GenBank/DDBJ whole genome shotgun (WGS) entry which is preliminary data.</text>
</comment>
<dbReference type="Pfam" id="PF01266">
    <property type="entry name" value="DAO"/>
    <property type="match status" value="1"/>
</dbReference>
<keyword evidence="1" id="KW-0560">Oxidoreductase</keyword>
<dbReference type="SUPFAM" id="SSF51905">
    <property type="entry name" value="FAD/NAD(P)-binding domain"/>
    <property type="match status" value="1"/>
</dbReference>
<dbReference type="Gene3D" id="3.30.9.10">
    <property type="entry name" value="D-Amino Acid Oxidase, subunit A, domain 2"/>
    <property type="match status" value="1"/>
</dbReference>
<proteinExistence type="predicted"/>
<evidence type="ECO:0000256" key="1">
    <source>
        <dbReference type="ARBA" id="ARBA00023002"/>
    </source>
</evidence>
<dbReference type="EMBL" id="JAUSVX010000001">
    <property type="protein sequence ID" value="MDQ0468216.1"/>
    <property type="molecule type" value="Genomic_DNA"/>
</dbReference>
<dbReference type="InterPro" id="IPR006076">
    <property type="entry name" value="FAD-dep_OxRdtase"/>
</dbReference>
<accession>A0ABU0J1T4</accession>
<name>A0ABU0J1T4_9HYPH</name>
<evidence type="ECO:0000313" key="4">
    <source>
        <dbReference type="Proteomes" id="UP001242480"/>
    </source>
</evidence>
<sequence length="391" mass="42047">MIPSSTDILIVGGAAVGCAAAYFLKAELDFPGSVTVVERDPTYARASTTLSAASIRQQFSTPENIRMSRFGIEIIRDLEERFGPEASVGFHEGGYLLLASMAGEEVLRANWRVQRAEGADILLLQPQELAARFPWLSVEGIAAGAWGQSGEGWFDAHSLLDLFRKAARKAGAAFVKGEVTGIERSGGRVTGVTLAGGERIACGTLVDAAGPQAGDVAGLAGIRLPVEPRKRSVFVVRCRTPLPGMPLLVDPGGIYVRPEGDVYICGGAEDERDDPRADGDFEVDYRLYEDVVWPALATQIPAMEELKLVRAWAGHYDYNTLDQNAVIGPHPEVTNFLFANGFSGHGLQQAPAAGRAVAELITAGRFTTLDLTIFGYERVAQNRPVFELNVI</sequence>